<evidence type="ECO:0000313" key="2">
    <source>
        <dbReference type="EMBL" id="GHI81799.1"/>
    </source>
</evidence>
<keyword evidence="3" id="KW-1185">Reference proteome</keyword>
<dbReference type="Proteomes" id="UP000608522">
    <property type="component" value="Unassembled WGS sequence"/>
</dbReference>
<feature type="transmembrane region" description="Helical" evidence="1">
    <location>
        <begin position="41"/>
        <end position="62"/>
    </location>
</feature>
<keyword evidence="1" id="KW-0812">Transmembrane</keyword>
<feature type="transmembrane region" description="Helical" evidence="1">
    <location>
        <begin position="12"/>
        <end position="35"/>
    </location>
</feature>
<evidence type="ECO:0000313" key="3">
    <source>
        <dbReference type="Proteomes" id="UP000608522"/>
    </source>
</evidence>
<sequence length="63" mass="6271">MTSPRDDEPFLTLHTTVVLLVCLLVGGAAGVLTHLGGIPPALSVLAGLTAAGSALPVARGLIR</sequence>
<proteinExistence type="predicted"/>
<protein>
    <submittedName>
        <fullName evidence="2">Uncharacterized protein</fullName>
    </submittedName>
</protein>
<keyword evidence="1" id="KW-1133">Transmembrane helix</keyword>
<comment type="caution">
    <text evidence="2">The sequence shown here is derived from an EMBL/GenBank/DDBJ whole genome shotgun (WGS) entry which is preliminary data.</text>
</comment>
<organism evidence="2 3">
    <name type="scientific">Streptomyces spororaveus</name>
    <dbReference type="NCBI Taxonomy" id="284039"/>
    <lineage>
        <taxon>Bacteria</taxon>
        <taxon>Bacillati</taxon>
        <taxon>Actinomycetota</taxon>
        <taxon>Actinomycetes</taxon>
        <taxon>Kitasatosporales</taxon>
        <taxon>Streptomycetaceae</taxon>
        <taxon>Streptomyces</taxon>
    </lineage>
</organism>
<reference evidence="3" key="1">
    <citation type="submission" date="2023-07" db="EMBL/GenBank/DDBJ databases">
        <title>Whole genome shotgun sequence of Streptomyces spororaveus NBRC 15456.</title>
        <authorList>
            <person name="Komaki H."/>
            <person name="Tamura T."/>
        </authorList>
    </citation>
    <scope>NUCLEOTIDE SEQUENCE [LARGE SCALE GENOMIC DNA]</scope>
    <source>
        <strain evidence="3">NBRC 15456</strain>
    </source>
</reference>
<evidence type="ECO:0000256" key="1">
    <source>
        <dbReference type="SAM" id="Phobius"/>
    </source>
</evidence>
<name>A0ABQ3TMZ6_9ACTN</name>
<dbReference type="RefSeq" id="WP_202202865.1">
    <property type="nucleotide sequence ID" value="NZ_BAAATO010000003.1"/>
</dbReference>
<accession>A0ABQ3TMZ6</accession>
<keyword evidence="1" id="KW-0472">Membrane</keyword>
<gene>
    <name evidence="2" type="ORF">Sspor_73600</name>
</gene>
<dbReference type="EMBL" id="BNED01000005">
    <property type="protein sequence ID" value="GHI81799.1"/>
    <property type="molecule type" value="Genomic_DNA"/>
</dbReference>